<evidence type="ECO:0000256" key="3">
    <source>
        <dbReference type="ARBA" id="ARBA00022801"/>
    </source>
</evidence>
<dbReference type="PANTHER" id="PTHR43248">
    <property type="entry name" value="2-SUCCINYL-6-HYDROXY-2,4-CYCLOHEXADIENE-1-CARBOXYLATE SYNTHASE"/>
    <property type="match status" value="1"/>
</dbReference>
<feature type="chain" id="PRO_5045755701" evidence="4">
    <location>
        <begin position="21"/>
        <end position="525"/>
    </location>
</feature>
<dbReference type="Proteomes" id="UP000602198">
    <property type="component" value="Unassembled WGS sequence"/>
</dbReference>
<feature type="domain" description="Peptidase S33 tripeptidyl aminopeptidase-like C-terminal" evidence="6">
    <location>
        <begin position="426"/>
        <end position="520"/>
    </location>
</feature>
<feature type="domain" description="AB hydrolase-1" evidence="5">
    <location>
        <begin position="139"/>
        <end position="289"/>
    </location>
</feature>
<comment type="caution">
    <text evidence="7">The sequence shown here is derived from an EMBL/GenBank/DDBJ whole genome shotgun (WGS) entry which is preliminary data.</text>
</comment>
<dbReference type="EMBL" id="JAERRJ010000014">
    <property type="protein sequence ID" value="MBL1079193.1"/>
    <property type="molecule type" value="Genomic_DNA"/>
</dbReference>
<comment type="similarity">
    <text evidence="1">Belongs to the peptidase S33 family.</text>
</comment>
<keyword evidence="2 4" id="KW-0732">Signal</keyword>
<dbReference type="SUPFAM" id="SSF53474">
    <property type="entry name" value="alpha/beta-Hydrolases"/>
    <property type="match status" value="1"/>
</dbReference>
<dbReference type="GO" id="GO:0016787">
    <property type="term" value="F:hydrolase activity"/>
    <property type="evidence" value="ECO:0007669"/>
    <property type="project" value="UniProtKB-KW"/>
</dbReference>
<protein>
    <submittedName>
        <fullName evidence="7">Alpha/beta fold hydrolase</fullName>
    </submittedName>
</protein>
<dbReference type="Gene3D" id="3.40.50.1820">
    <property type="entry name" value="alpha/beta hydrolase"/>
    <property type="match status" value="1"/>
</dbReference>
<evidence type="ECO:0000259" key="5">
    <source>
        <dbReference type="Pfam" id="PF00561"/>
    </source>
</evidence>
<name>A0ABS1MIY3_9NOCA</name>
<dbReference type="Pfam" id="PF08386">
    <property type="entry name" value="Abhydrolase_4"/>
    <property type="match status" value="1"/>
</dbReference>
<proteinExistence type="inferred from homology"/>
<evidence type="ECO:0000256" key="2">
    <source>
        <dbReference type="ARBA" id="ARBA00022729"/>
    </source>
</evidence>
<dbReference type="Pfam" id="PF00561">
    <property type="entry name" value="Abhydrolase_1"/>
    <property type="match status" value="1"/>
</dbReference>
<evidence type="ECO:0000259" key="6">
    <source>
        <dbReference type="Pfam" id="PF08386"/>
    </source>
</evidence>
<feature type="signal peptide" evidence="4">
    <location>
        <begin position="1"/>
        <end position="20"/>
    </location>
</feature>
<evidence type="ECO:0000313" key="8">
    <source>
        <dbReference type="Proteomes" id="UP000602198"/>
    </source>
</evidence>
<organism evidence="7 8">
    <name type="scientific">Nocardia acididurans</name>
    <dbReference type="NCBI Taxonomy" id="2802282"/>
    <lineage>
        <taxon>Bacteria</taxon>
        <taxon>Bacillati</taxon>
        <taxon>Actinomycetota</taxon>
        <taxon>Actinomycetes</taxon>
        <taxon>Mycobacteriales</taxon>
        <taxon>Nocardiaceae</taxon>
        <taxon>Nocardia</taxon>
    </lineage>
</organism>
<dbReference type="InterPro" id="IPR029058">
    <property type="entry name" value="AB_hydrolase_fold"/>
</dbReference>
<sequence>MSTGYGSTRAAMLLAASTTAALLTATGCGPAEQQTPTAAGLPERVRSQSIAWHDCRGGPEDTVGEQLAAAGALCGEFQAPLDYANPGGRTITIAVARRAVPDSARRLGTLVAETGGPGPSREGVALLVDGPQGGHPATAIAERYDLVGMDPRFFGASTPLECGWPTGEYLGIAQAAPVDRAGFERTVTTARALAQRCEPQRELLPHASTRAVARDLDLLRTLLGESELSYLGWSWGTYLGAVYLRMFGDRVDRIVLDSALDPRAPGADLTRETAGATAAALADWARWVAARDDEFGVGASQDAVLRGVEDTIARIAARPLLIAGVTVTADMVPGLLLTVDDSDESYADFARQVRGLTDAALGATIEPPPSLAAKLALYSDPSVLGELGFSATVANQCADRAARDVDDYFTDITAHLGTEPIFGALARHLTPCAVWPTRPAEPATTISSNHPALLIGADGDPVAPLAGQLALRQALPQARSLTLKDAFRHGVYLMDRAPCIDAAVERYLLEGELPATDAQCERESD</sequence>
<dbReference type="InterPro" id="IPR051601">
    <property type="entry name" value="Serine_prot/Carboxylest_S33"/>
</dbReference>
<keyword evidence="3 7" id="KW-0378">Hydrolase</keyword>
<keyword evidence="8" id="KW-1185">Reference proteome</keyword>
<dbReference type="PANTHER" id="PTHR43248:SF29">
    <property type="entry name" value="TRIPEPTIDYL AMINOPEPTIDASE"/>
    <property type="match status" value="1"/>
</dbReference>
<dbReference type="InterPro" id="IPR013595">
    <property type="entry name" value="Pept_S33_TAP-like_C"/>
</dbReference>
<accession>A0ABS1MIY3</accession>
<reference evidence="7 8" key="1">
    <citation type="submission" date="2021-01" db="EMBL/GenBank/DDBJ databases">
        <title>WGS of actinomycetes isolated from Thailand.</title>
        <authorList>
            <person name="Thawai C."/>
        </authorList>
    </citation>
    <scope>NUCLEOTIDE SEQUENCE [LARGE SCALE GENOMIC DNA]</scope>
    <source>
        <strain evidence="7 8">LPG 2</strain>
    </source>
</reference>
<evidence type="ECO:0000256" key="4">
    <source>
        <dbReference type="SAM" id="SignalP"/>
    </source>
</evidence>
<evidence type="ECO:0000256" key="1">
    <source>
        <dbReference type="ARBA" id="ARBA00010088"/>
    </source>
</evidence>
<gene>
    <name evidence="7" type="ORF">JK358_32790</name>
</gene>
<evidence type="ECO:0000313" key="7">
    <source>
        <dbReference type="EMBL" id="MBL1079193.1"/>
    </source>
</evidence>
<dbReference type="InterPro" id="IPR000073">
    <property type="entry name" value="AB_hydrolase_1"/>
</dbReference>